<feature type="compositionally biased region" description="Low complexity" evidence="1">
    <location>
        <begin position="189"/>
        <end position="202"/>
    </location>
</feature>
<dbReference type="Proteomes" id="UP000000715">
    <property type="component" value="Unplaced"/>
</dbReference>
<protein>
    <submittedName>
        <fullName evidence="3">Translation initiation factor IF-2-like</fullName>
    </submittedName>
</protein>
<evidence type="ECO:0000256" key="1">
    <source>
        <dbReference type="SAM" id="MobiDB-lite"/>
    </source>
</evidence>
<organism evidence="2 3">
    <name type="scientific">Mustela putorius furo</name>
    <name type="common">European domestic ferret</name>
    <name type="synonym">Mustela furo</name>
    <dbReference type="NCBI Taxonomy" id="9669"/>
    <lineage>
        <taxon>Eukaryota</taxon>
        <taxon>Metazoa</taxon>
        <taxon>Chordata</taxon>
        <taxon>Craniata</taxon>
        <taxon>Vertebrata</taxon>
        <taxon>Euteleostomi</taxon>
        <taxon>Mammalia</taxon>
        <taxon>Eutheria</taxon>
        <taxon>Laurasiatheria</taxon>
        <taxon>Carnivora</taxon>
        <taxon>Caniformia</taxon>
        <taxon>Musteloidea</taxon>
        <taxon>Mustelidae</taxon>
        <taxon>Mustelinae</taxon>
        <taxon>Mustela</taxon>
    </lineage>
</organism>
<gene>
    <name evidence="3" type="primary">LOC106005232</name>
</gene>
<dbReference type="RefSeq" id="XP_044937336.1">
    <property type="nucleotide sequence ID" value="XM_045081401.1"/>
</dbReference>
<proteinExistence type="predicted"/>
<dbReference type="AlphaFoldDB" id="A0A8U0S8I2"/>
<accession>A0A8U0S8I2</accession>
<keyword evidence="2" id="KW-1185">Reference proteome</keyword>
<evidence type="ECO:0000313" key="2">
    <source>
        <dbReference type="Proteomes" id="UP000000715"/>
    </source>
</evidence>
<sequence>MANFKKPPLKSHLLQPSEKHVPAKALRRTLAFQAPVFSSCCLLSRSLHHLDSRLLKILFTVSWARLPEGVVSGTRIQPTILAQNALLLLGNLGLRVCGGGGVLGEGRSRKTSTPSFRLEQSVPRDGRTWCGPHYCSQQDRPATRSRPRVRLCKPGAAETRRRGAASPFPWQCPRIARPPEGPARRRLEPSAPRAIAAPAAGPTRHQHRTFHQKPAWPPPVGPTAARCTARANKSAKSSSLPAAEDPAASATDSERSHGRNSERSPPEFAPRRHRRLPAFAPLARVRGAGWPSPGLRATPPHGSPQFAAPRPPRPLTPASPSAGRAKSRRPGPRAPSSHRPTASRRRPIPPEGRRPRARNVSDGAPRRASTLPRMPPPPAGGIHHRCRSYPGREGGRERLSVLTLLTEQTTALEGAASPHPPAVPPRRTRAQAPPPSAGRRAGHAGSGSFPVIALGNRADGAPRPPGGSRAKSGRCSPPARSSWTLPHPSSFVPAVAQVHSCEVISDDSFFHTHSLSILRLANTKCSRLSCFHQTGWRAPVSAA</sequence>
<reference evidence="3" key="1">
    <citation type="submission" date="2025-08" db="UniProtKB">
        <authorList>
            <consortium name="RefSeq"/>
        </authorList>
    </citation>
    <scope>IDENTIFICATION</scope>
    <source>
        <tissue evidence="3">Brain</tissue>
    </source>
</reference>
<feature type="region of interest" description="Disordered" evidence="1">
    <location>
        <begin position="155"/>
        <end position="393"/>
    </location>
</feature>
<feature type="region of interest" description="Disordered" evidence="1">
    <location>
        <begin position="410"/>
        <end position="481"/>
    </location>
</feature>
<name>A0A8U0S8I2_MUSPF</name>
<feature type="compositionally biased region" description="Basic and acidic residues" evidence="1">
    <location>
        <begin position="252"/>
        <end position="265"/>
    </location>
</feature>
<dbReference type="GeneID" id="106005232"/>
<evidence type="ECO:0000313" key="3">
    <source>
        <dbReference type="RefSeq" id="XP_044937336.1"/>
    </source>
</evidence>